<dbReference type="GeneTree" id="ENSGT00390000006925"/>
<keyword evidence="1" id="KW-1133">Transmembrane helix</keyword>
<name>A0A8C0KJ18_CANLU</name>
<evidence type="ECO:0000256" key="1">
    <source>
        <dbReference type="SAM" id="Phobius"/>
    </source>
</evidence>
<organism evidence="2 3">
    <name type="scientific">Canis lupus dingo</name>
    <name type="common">dingo</name>
    <dbReference type="NCBI Taxonomy" id="286419"/>
    <lineage>
        <taxon>Eukaryota</taxon>
        <taxon>Metazoa</taxon>
        <taxon>Chordata</taxon>
        <taxon>Craniata</taxon>
        <taxon>Vertebrata</taxon>
        <taxon>Euteleostomi</taxon>
        <taxon>Mammalia</taxon>
        <taxon>Eutheria</taxon>
        <taxon>Laurasiatheria</taxon>
        <taxon>Carnivora</taxon>
        <taxon>Caniformia</taxon>
        <taxon>Canidae</taxon>
        <taxon>Canis</taxon>
    </lineage>
</organism>
<dbReference type="GO" id="GO:0097729">
    <property type="term" value="C:9+2 motile cilium"/>
    <property type="evidence" value="ECO:0007669"/>
    <property type="project" value="TreeGrafter"/>
</dbReference>
<keyword evidence="1" id="KW-0812">Transmembrane</keyword>
<dbReference type="InterPro" id="IPR029676">
    <property type="entry name" value="CFAP221"/>
</dbReference>
<dbReference type="PANTHER" id="PTHR46500">
    <property type="entry name" value="CILIA- AND FLAGELLA-ASSOCIATED PROTEIN 221"/>
    <property type="match status" value="1"/>
</dbReference>
<accession>A0A8C0KJ18</accession>
<keyword evidence="1" id="KW-0472">Membrane</keyword>
<feature type="transmembrane region" description="Helical" evidence="1">
    <location>
        <begin position="7"/>
        <end position="26"/>
    </location>
</feature>
<dbReference type="GO" id="GO:0003341">
    <property type="term" value="P:cilium movement"/>
    <property type="evidence" value="ECO:0007669"/>
    <property type="project" value="InterPro"/>
</dbReference>
<reference evidence="2" key="1">
    <citation type="submission" date="2025-08" db="UniProtKB">
        <authorList>
            <consortium name="Ensembl"/>
        </authorList>
    </citation>
    <scope>IDENTIFICATION</scope>
</reference>
<reference evidence="2" key="2">
    <citation type="submission" date="2025-09" db="UniProtKB">
        <authorList>
            <consortium name="Ensembl"/>
        </authorList>
    </citation>
    <scope>IDENTIFICATION</scope>
</reference>
<dbReference type="PANTHER" id="PTHR46500:SF1">
    <property type="entry name" value="CILIA- AND FLAGELLA-ASSOCIATED PROTEIN 221"/>
    <property type="match status" value="1"/>
</dbReference>
<evidence type="ECO:0000313" key="2">
    <source>
        <dbReference type="Ensembl" id="ENSCAFP00020017540.1"/>
    </source>
</evidence>
<evidence type="ECO:0000313" key="3">
    <source>
        <dbReference type="Proteomes" id="UP000694391"/>
    </source>
</evidence>
<dbReference type="Proteomes" id="UP000694391">
    <property type="component" value="Unplaced"/>
</dbReference>
<proteinExistence type="predicted"/>
<evidence type="ECO:0008006" key="4">
    <source>
        <dbReference type="Google" id="ProtNLM"/>
    </source>
</evidence>
<sequence length="278" mass="31534">MAIETQLLLLLIDYVSMFLNFHILGYQPFCVQKSSTSYKPQKLARVLKQGAEDEATIITLPKQDSTPQLPGKTSVLGMRPPDALAMSPNYDPLYIFNPSPGLFAVMHPLTYAETLIDYHLCPHPKYKFIKESHRGSSIPLTQKQFLHHTDIIPGIMHWKKFQPLALSSLPETSKIDTTQSCDSFNLAMLPKNVPALLDALPEEDRLETAERELCEQNIEVMLTPEIIEAEFPMLDHKDTKKEKEAKEQAQPMEKAGEKVLEEMKTLRGKALNSYLILE</sequence>
<protein>
    <recommendedName>
        <fullName evidence="4">Cilia and flagella associated protein 221</fullName>
    </recommendedName>
</protein>
<dbReference type="AlphaFoldDB" id="A0A8C0KJ18"/>
<dbReference type="Ensembl" id="ENSCAFT00020020347.1">
    <property type="protein sequence ID" value="ENSCAFP00020017540.1"/>
    <property type="gene ID" value="ENSCAFG00020014038.1"/>
</dbReference>
<dbReference type="GO" id="GO:0044458">
    <property type="term" value="P:motile cilium assembly"/>
    <property type="evidence" value="ECO:0007669"/>
    <property type="project" value="TreeGrafter"/>
</dbReference>
<keyword evidence="3" id="KW-1185">Reference proteome</keyword>